<evidence type="ECO:0000256" key="4">
    <source>
        <dbReference type="RuleBase" id="RU003512"/>
    </source>
</evidence>
<evidence type="ECO:0000256" key="6">
    <source>
        <dbReference type="SAM" id="SignalP"/>
    </source>
</evidence>
<evidence type="ECO:0000256" key="5">
    <source>
        <dbReference type="SAM" id="MobiDB-lite"/>
    </source>
</evidence>
<feature type="signal peptide" evidence="6">
    <location>
        <begin position="1"/>
        <end position="27"/>
    </location>
</feature>
<name>A0ABV6DQJ1_9BACL</name>
<evidence type="ECO:0000256" key="2">
    <source>
        <dbReference type="ARBA" id="ARBA00022448"/>
    </source>
</evidence>
<proteinExistence type="inferred from homology"/>
<evidence type="ECO:0000313" key="7">
    <source>
        <dbReference type="EMBL" id="MFC0214916.1"/>
    </source>
</evidence>
<organism evidence="7 8">
    <name type="scientific">Paenibacillus chartarius</name>
    <dbReference type="NCBI Taxonomy" id="747481"/>
    <lineage>
        <taxon>Bacteria</taxon>
        <taxon>Bacillati</taxon>
        <taxon>Bacillota</taxon>
        <taxon>Bacilli</taxon>
        <taxon>Bacillales</taxon>
        <taxon>Paenibacillaceae</taxon>
        <taxon>Paenibacillus</taxon>
    </lineage>
</organism>
<dbReference type="PANTHER" id="PTHR42953">
    <property type="entry name" value="HIGH-AFFINITY ZINC UPTAKE SYSTEM PROTEIN ZNUA-RELATED"/>
    <property type="match status" value="1"/>
</dbReference>
<dbReference type="RefSeq" id="WP_377472341.1">
    <property type="nucleotide sequence ID" value="NZ_JBHLWN010000077.1"/>
</dbReference>
<dbReference type="InterPro" id="IPR050492">
    <property type="entry name" value="Bact_metal-bind_prot9"/>
</dbReference>
<evidence type="ECO:0000256" key="3">
    <source>
        <dbReference type="ARBA" id="ARBA00022729"/>
    </source>
</evidence>
<dbReference type="Proteomes" id="UP001589776">
    <property type="component" value="Unassembled WGS sequence"/>
</dbReference>
<reference evidence="7 8" key="1">
    <citation type="submission" date="2024-09" db="EMBL/GenBank/DDBJ databases">
        <authorList>
            <person name="Sun Q."/>
            <person name="Mori K."/>
        </authorList>
    </citation>
    <scope>NUCLEOTIDE SEQUENCE [LARGE SCALE GENOMIC DNA]</scope>
    <source>
        <strain evidence="7 8">CCM 7759</strain>
    </source>
</reference>
<evidence type="ECO:0000313" key="8">
    <source>
        <dbReference type="Proteomes" id="UP001589776"/>
    </source>
</evidence>
<feature type="region of interest" description="Disordered" evidence="5">
    <location>
        <begin position="129"/>
        <end position="155"/>
    </location>
</feature>
<evidence type="ECO:0000256" key="1">
    <source>
        <dbReference type="ARBA" id="ARBA00011028"/>
    </source>
</evidence>
<keyword evidence="8" id="KW-1185">Reference proteome</keyword>
<dbReference type="InterPro" id="IPR006127">
    <property type="entry name" value="ZnuA-like"/>
</dbReference>
<accession>A0ABV6DQJ1</accession>
<feature type="compositionally biased region" description="Basic and acidic residues" evidence="5">
    <location>
        <begin position="132"/>
        <end position="153"/>
    </location>
</feature>
<dbReference type="Pfam" id="PF01297">
    <property type="entry name" value="ZnuA"/>
    <property type="match status" value="1"/>
</dbReference>
<dbReference type="InterPro" id="IPR006128">
    <property type="entry name" value="Lipoprotein_PsaA-like"/>
</dbReference>
<dbReference type="PROSITE" id="PS51257">
    <property type="entry name" value="PROKAR_LIPOPROTEIN"/>
    <property type="match status" value="1"/>
</dbReference>
<dbReference type="InterPro" id="IPR006129">
    <property type="entry name" value="AdhesinB"/>
</dbReference>
<comment type="caution">
    <text evidence="7">The sequence shown here is derived from an EMBL/GenBank/DDBJ whole genome shotgun (WGS) entry which is preliminary data.</text>
</comment>
<keyword evidence="2 4" id="KW-0813">Transport</keyword>
<dbReference type="PRINTS" id="PR00691">
    <property type="entry name" value="ADHESINB"/>
</dbReference>
<dbReference type="EMBL" id="JBHLWN010000077">
    <property type="protein sequence ID" value="MFC0214916.1"/>
    <property type="molecule type" value="Genomic_DNA"/>
</dbReference>
<protein>
    <submittedName>
        <fullName evidence="7">Metal ABC transporter substrate-binding protein</fullName>
    </submittedName>
</protein>
<dbReference type="PRINTS" id="PR00690">
    <property type="entry name" value="ADHESNFAMILY"/>
</dbReference>
<dbReference type="SUPFAM" id="SSF53807">
    <property type="entry name" value="Helical backbone' metal receptor"/>
    <property type="match status" value="1"/>
</dbReference>
<sequence length="323" mass="35598">MRIRNIRSTLIIAAVASAAMLAGCSQSASKQLDSNRVNVVASFYPLYDFSKKIGGEHVNVINVVPAGVEAHDWTPKSRDLQLLNNADVFVYEGAGFEGWVDDVLKSIPADGPIVVEASHNVPLLKLEEAEEDGHGHGDEEKSDEHAHGEEGVDPHIWLSPSNAKIIGDNIKEALIKADPAHKAEFEANYKSFTESMDALDAKYKEQLGKVKQKELVTSHQSFGYLCRDYGLTQMPIMGLSPDAEPTAQQMKNITTFIKEHQVRTIFFEELVSDKLAKTLAKDAGVETAVLNPLEGLTEEQQKNGEDYVSIMEKNLQQLVKALQ</sequence>
<keyword evidence="3 6" id="KW-0732">Signal</keyword>
<dbReference type="Gene3D" id="3.40.50.1980">
    <property type="entry name" value="Nitrogenase molybdenum iron protein domain"/>
    <property type="match status" value="2"/>
</dbReference>
<dbReference type="CDD" id="cd01017">
    <property type="entry name" value="AdcA"/>
    <property type="match status" value="1"/>
</dbReference>
<gene>
    <name evidence="7" type="ORF">ACFFK0_21130</name>
</gene>
<dbReference type="PANTHER" id="PTHR42953:SF3">
    <property type="entry name" value="HIGH-AFFINITY ZINC UPTAKE SYSTEM PROTEIN ZNUA"/>
    <property type="match status" value="1"/>
</dbReference>
<comment type="similarity">
    <text evidence="1 4">Belongs to the bacterial solute-binding protein 9 family.</text>
</comment>
<feature type="chain" id="PRO_5046437351" evidence="6">
    <location>
        <begin position="28"/>
        <end position="323"/>
    </location>
</feature>